<dbReference type="GO" id="GO:0036440">
    <property type="term" value="F:citrate synthase activity"/>
    <property type="evidence" value="ECO:0007669"/>
    <property type="project" value="UniProtKB-EC"/>
</dbReference>
<comment type="similarity">
    <text evidence="2 6 8">Belongs to the citrate synthase family.</text>
</comment>
<evidence type="ECO:0000256" key="7">
    <source>
        <dbReference type="PIRSR" id="PIRSR001369-1"/>
    </source>
</evidence>
<reference evidence="9" key="1">
    <citation type="submission" date="2015-04" db="EMBL/GenBank/DDBJ databases">
        <title>The genome sequence of the plant pathogenic Rhizarian Plasmodiophora brassicae reveals insights in its biotrophic life cycle and the origin of chitin synthesis.</title>
        <authorList>
            <person name="Schwelm A."/>
            <person name="Fogelqvist J."/>
            <person name="Knaust A."/>
            <person name="Julke S."/>
            <person name="Lilja T."/>
            <person name="Dhandapani V."/>
            <person name="Bonilla-Rosso G."/>
            <person name="Karlsson M."/>
            <person name="Shevchenko A."/>
            <person name="Choi S.R."/>
            <person name="Kim H.G."/>
            <person name="Park J.Y."/>
            <person name="Lim Y.P."/>
            <person name="Ludwig-Muller J."/>
            <person name="Dixelius C."/>
        </authorList>
    </citation>
    <scope>NUCLEOTIDE SEQUENCE</scope>
    <source>
        <tissue evidence="9">Potato root galls</tissue>
    </source>
</reference>
<dbReference type="InterPro" id="IPR002020">
    <property type="entry name" value="Citrate_synthase"/>
</dbReference>
<dbReference type="SUPFAM" id="SSF48256">
    <property type="entry name" value="Citrate synthase"/>
    <property type="match status" value="1"/>
</dbReference>
<dbReference type="AlphaFoldDB" id="A0A0H5QWB2"/>
<evidence type="ECO:0000256" key="4">
    <source>
        <dbReference type="ARBA" id="ARBA00022679"/>
    </source>
</evidence>
<dbReference type="PANTHER" id="PTHR11739">
    <property type="entry name" value="CITRATE SYNTHASE"/>
    <property type="match status" value="1"/>
</dbReference>
<evidence type="ECO:0000256" key="8">
    <source>
        <dbReference type="RuleBase" id="RU000441"/>
    </source>
</evidence>
<dbReference type="PROSITE" id="PS00480">
    <property type="entry name" value="CITRATE_SYNTHASE"/>
    <property type="match status" value="1"/>
</dbReference>
<proteinExistence type="inferred from homology"/>
<dbReference type="InterPro" id="IPR019810">
    <property type="entry name" value="Citrate_synthase_AS"/>
</dbReference>
<dbReference type="PRINTS" id="PR00143">
    <property type="entry name" value="CITRTSNTHASE"/>
</dbReference>
<feature type="active site" evidence="7">
    <location>
        <position position="278"/>
    </location>
</feature>
<dbReference type="FunFam" id="1.10.230.10:FF:000003">
    <property type="entry name" value="Citrate synthase"/>
    <property type="match status" value="1"/>
</dbReference>
<protein>
    <recommendedName>
        <fullName evidence="6 8">Citrate synthase</fullName>
    </recommendedName>
</protein>
<evidence type="ECO:0000313" key="9">
    <source>
        <dbReference type="EMBL" id="CRZ06273.1"/>
    </source>
</evidence>
<dbReference type="InterPro" id="IPR011278">
    <property type="entry name" value="2-MeCitrate/Citrate_synth_II"/>
</dbReference>
<evidence type="ECO:0000256" key="2">
    <source>
        <dbReference type="ARBA" id="ARBA00010566"/>
    </source>
</evidence>
<dbReference type="NCBIfam" id="TIGR01800">
    <property type="entry name" value="cit_synth_II"/>
    <property type="match status" value="1"/>
</dbReference>
<evidence type="ECO:0000256" key="5">
    <source>
        <dbReference type="ARBA" id="ARBA00049288"/>
    </source>
</evidence>
<comment type="pathway">
    <text evidence="1">Carbohydrate metabolism; tricarboxylic acid cycle; isocitrate from oxaloacetate: step 1/2.</text>
</comment>
<dbReference type="GO" id="GO:0050440">
    <property type="term" value="F:2-methylcitrate synthase activity"/>
    <property type="evidence" value="ECO:0007669"/>
    <property type="project" value="TreeGrafter"/>
</dbReference>
<dbReference type="InterPro" id="IPR024176">
    <property type="entry name" value="Citrate_synthase_bac-typ"/>
</dbReference>
<evidence type="ECO:0000256" key="6">
    <source>
        <dbReference type="PIRNR" id="PIRNR001369"/>
    </source>
</evidence>
<dbReference type="UniPathway" id="UPA00223"/>
<keyword evidence="3" id="KW-0816">Tricarboxylic acid cycle</keyword>
<keyword evidence="4 6" id="KW-0808">Transferase</keyword>
<dbReference type="GO" id="GO:0005759">
    <property type="term" value="C:mitochondrial matrix"/>
    <property type="evidence" value="ECO:0007669"/>
    <property type="project" value="TreeGrafter"/>
</dbReference>
<sequence length="391" mass="42261">MAASTTLPKPEPASGMAGVIAGTTNISSVGTEGHGLQYRGYSIIDLANNCIFEQVAYLLMFGDLPTDSQLNSFQNVVNQSRVIPDSLKSIIELIPSSAHPMDVLRTACSMLGTLFPEQQDASSGLYQLSSGNHATQIATTLISVFSAVLCYWHHFHQSGVRIDTSGLSQTESLAHYLLRLLHQSNPTKAAVRAVNVSLILYAEHGFAASTFACRVTASTKSDIYSCICTGIGTLRGALHGGANEAAMHLIEQFATPDQAVQGVKEMLRTKKLIMGFGHRVYKKGDPRSDVIKSCSEELASLPGGNPNLVEISKAIEKLMWDEKRLFCNLDFFSASAYNQCGIPTSLFTPIFVLARTAGWVAHVNEERVSGKLIRPDAAYTGVSARKFPSKL</sequence>
<dbReference type="PIRSF" id="PIRSF001369">
    <property type="entry name" value="Citrate_synth"/>
    <property type="match status" value="1"/>
</dbReference>
<accession>A0A0H5QWB2</accession>
<dbReference type="InterPro" id="IPR016142">
    <property type="entry name" value="Citrate_synth-like_lrg_a-sub"/>
</dbReference>
<comment type="catalytic activity">
    <reaction evidence="5">
        <text>oxaloacetate + acetyl-CoA + H2O = citrate + CoA + H(+)</text>
        <dbReference type="Rhea" id="RHEA:16845"/>
        <dbReference type="ChEBI" id="CHEBI:15377"/>
        <dbReference type="ChEBI" id="CHEBI:15378"/>
        <dbReference type="ChEBI" id="CHEBI:16452"/>
        <dbReference type="ChEBI" id="CHEBI:16947"/>
        <dbReference type="ChEBI" id="CHEBI:57287"/>
        <dbReference type="ChEBI" id="CHEBI:57288"/>
        <dbReference type="EC" id="2.3.3.16"/>
    </reaction>
</comment>
<dbReference type="Gene3D" id="1.10.580.10">
    <property type="entry name" value="Citrate Synthase, domain 1"/>
    <property type="match status" value="1"/>
</dbReference>
<dbReference type="EMBL" id="HACM01005831">
    <property type="protein sequence ID" value="CRZ06273.1"/>
    <property type="molecule type" value="Transcribed_RNA"/>
</dbReference>
<name>A0A0H5QWB2_9EUKA</name>
<dbReference type="InterPro" id="IPR016143">
    <property type="entry name" value="Citrate_synth-like_sm_a-sub"/>
</dbReference>
<dbReference type="InterPro" id="IPR036969">
    <property type="entry name" value="Citrate_synthase_sf"/>
</dbReference>
<dbReference type="Gene3D" id="1.10.230.10">
    <property type="entry name" value="Cytochrome P450-Terp, domain 2"/>
    <property type="match status" value="1"/>
</dbReference>
<dbReference type="GO" id="GO:0006099">
    <property type="term" value="P:tricarboxylic acid cycle"/>
    <property type="evidence" value="ECO:0007669"/>
    <property type="project" value="UniProtKB-UniPathway"/>
</dbReference>
<dbReference type="GO" id="GO:0019679">
    <property type="term" value="P:propionate metabolic process, methylcitrate cycle"/>
    <property type="evidence" value="ECO:0007669"/>
    <property type="project" value="TreeGrafter"/>
</dbReference>
<dbReference type="GO" id="GO:0005975">
    <property type="term" value="P:carbohydrate metabolic process"/>
    <property type="evidence" value="ECO:0007669"/>
    <property type="project" value="TreeGrafter"/>
</dbReference>
<feature type="active site" evidence="7">
    <location>
        <position position="330"/>
    </location>
</feature>
<dbReference type="PANTHER" id="PTHR11739:SF25">
    <property type="entry name" value="CITRATE SYNTHASE-RELATED PROTEIN DDB_G0287281"/>
    <property type="match status" value="1"/>
</dbReference>
<organism evidence="9">
    <name type="scientific">Spongospora subterranea</name>
    <dbReference type="NCBI Taxonomy" id="70186"/>
    <lineage>
        <taxon>Eukaryota</taxon>
        <taxon>Sar</taxon>
        <taxon>Rhizaria</taxon>
        <taxon>Endomyxa</taxon>
        <taxon>Phytomyxea</taxon>
        <taxon>Plasmodiophorida</taxon>
        <taxon>Plasmodiophoridae</taxon>
        <taxon>Spongospora</taxon>
    </lineage>
</organism>
<evidence type="ECO:0000256" key="3">
    <source>
        <dbReference type="ARBA" id="ARBA00022532"/>
    </source>
</evidence>
<dbReference type="Pfam" id="PF00285">
    <property type="entry name" value="Citrate_synt"/>
    <property type="match status" value="1"/>
</dbReference>
<evidence type="ECO:0000256" key="1">
    <source>
        <dbReference type="ARBA" id="ARBA00004751"/>
    </source>
</evidence>